<keyword evidence="1" id="KW-0812">Transmembrane</keyword>
<keyword evidence="1" id="KW-0472">Membrane</keyword>
<accession>A0ABR2HDD9</accession>
<reference evidence="2 3" key="1">
    <citation type="submission" date="2024-04" db="EMBL/GenBank/DDBJ databases">
        <title>Tritrichomonas musculus Genome.</title>
        <authorList>
            <person name="Alves-Ferreira E."/>
            <person name="Grigg M."/>
            <person name="Lorenzi H."/>
            <person name="Galac M."/>
        </authorList>
    </citation>
    <scope>NUCLEOTIDE SEQUENCE [LARGE SCALE GENOMIC DNA]</scope>
    <source>
        <strain evidence="2 3">EAF2021</strain>
    </source>
</reference>
<comment type="caution">
    <text evidence="2">The sequence shown here is derived from an EMBL/GenBank/DDBJ whole genome shotgun (WGS) entry which is preliminary data.</text>
</comment>
<keyword evidence="1" id="KW-1133">Transmembrane helix</keyword>
<feature type="transmembrane region" description="Helical" evidence="1">
    <location>
        <begin position="89"/>
        <end position="112"/>
    </location>
</feature>
<feature type="transmembrane region" description="Helical" evidence="1">
    <location>
        <begin position="180"/>
        <end position="201"/>
    </location>
</feature>
<dbReference type="EMBL" id="JAPFFF010000034">
    <property type="protein sequence ID" value="KAK8843663.1"/>
    <property type="molecule type" value="Genomic_DNA"/>
</dbReference>
<gene>
    <name evidence="2" type="ORF">M9Y10_024726</name>
</gene>
<proteinExistence type="predicted"/>
<feature type="transmembrane region" description="Helical" evidence="1">
    <location>
        <begin position="213"/>
        <end position="231"/>
    </location>
</feature>
<sequence>MNSGLPQGPQKFMIIISSIGFIFTDYSLFISALLYFVWGGRYDSFVMALILIVFLSLQIIVSIVYMIIGFTCWKGQFLEKMFKSYLNRFFYYSDLIITHIPIIVVGMMFLTLPDYEPKLKTLKYVILSFSILESVFFIILIISLIISCIKQSDKETFDNSEIEDTNQSFFQNPQKTIMQISLITLFSFTFIELIISIVMFLGDHKKAFSIEMINAFLSGIVLVFLLVLLIISQTCWKGTFLIKLVENKIRRLIGFLLGFLFYIGYITFEIIQFVFAQTHQSGKSRPLYTFEISIALICPLVQFISMIVFTVGFCIAHRSKKKYDLHSSSLINNINENMDK</sequence>
<evidence type="ECO:0000313" key="3">
    <source>
        <dbReference type="Proteomes" id="UP001470230"/>
    </source>
</evidence>
<feature type="transmembrane region" description="Helical" evidence="1">
    <location>
        <begin position="12"/>
        <end position="38"/>
    </location>
</feature>
<feature type="transmembrane region" description="Helical" evidence="1">
    <location>
        <begin position="294"/>
        <end position="316"/>
    </location>
</feature>
<keyword evidence="3" id="KW-1185">Reference proteome</keyword>
<feature type="transmembrane region" description="Helical" evidence="1">
    <location>
        <begin position="252"/>
        <end position="274"/>
    </location>
</feature>
<feature type="transmembrane region" description="Helical" evidence="1">
    <location>
        <begin position="124"/>
        <end position="146"/>
    </location>
</feature>
<organism evidence="2 3">
    <name type="scientific">Tritrichomonas musculus</name>
    <dbReference type="NCBI Taxonomy" id="1915356"/>
    <lineage>
        <taxon>Eukaryota</taxon>
        <taxon>Metamonada</taxon>
        <taxon>Parabasalia</taxon>
        <taxon>Tritrichomonadida</taxon>
        <taxon>Tritrichomonadidae</taxon>
        <taxon>Tritrichomonas</taxon>
    </lineage>
</organism>
<evidence type="ECO:0000313" key="2">
    <source>
        <dbReference type="EMBL" id="KAK8843663.1"/>
    </source>
</evidence>
<protein>
    <recommendedName>
        <fullName evidence="4">Transmembrane protein</fullName>
    </recommendedName>
</protein>
<evidence type="ECO:0008006" key="4">
    <source>
        <dbReference type="Google" id="ProtNLM"/>
    </source>
</evidence>
<name>A0ABR2HDD9_9EUKA</name>
<feature type="transmembrane region" description="Helical" evidence="1">
    <location>
        <begin position="44"/>
        <end position="68"/>
    </location>
</feature>
<evidence type="ECO:0000256" key="1">
    <source>
        <dbReference type="SAM" id="Phobius"/>
    </source>
</evidence>
<dbReference type="Proteomes" id="UP001470230">
    <property type="component" value="Unassembled WGS sequence"/>
</dbReference>